<sequence>MSSQSKPAVVAPLYRINKYTVPLEARQQFVELVDKTLAVIRKQDGYVKDLFLEQHAGPGQFDFITLIEFASADVAPKVAAALVEFDRQLGLNREALMKTLGIRTDFASYRAFGGLAA</sequence>
<dbReference type="EMBL" id="CP121308">
    <property type="protein sequence ID" value="WFP90654.1"/>
    <property type="molecule type" value="Genomic_DNA"/>
</dbReference>
<organism evidence="1 2">
    <name type="scientific">Ensifer adhaerens</name>
    <name type="common">Sinorhizobium morelense</name>
    <dbReference type="NCBI Taxonomy" id="106592"/>
    <lineage>
        <taxon>Bacteria</taxon>
        <taxon>Pseudomonadati</taxon>
        <taxon>Pseudomonadota</taxon>
        <taxon>Alphaproteobacteria</taxon>
        <taxon>Hyphomicrobiales</taxon>
        <taxon>Rhizobiaceae</taxon>
        <taxon>Sinorhizobium/Ensifer group</taxon>
        <taxon>Ensifer</taxon>
    </lineage>
</organism>
<evidence type="ECO:0000313" key="1">
    <source>
        <dbReference type="EMBL" id="WFP90654.1"/>
    </source>
</evidence>
<reference evidence="1 2" key="1">
    <citation type="submission" date="2023-03" db="EMBL/GenBank/DDBJ databases">
        <title>Comparative genome and transcriptome analysis combination mining strategies for increasing vitamin B12 production of Ensifer adhaerens strain.</title>
        <authorList>
            <person name="Yongheng L."/>
        </authorList>
    </citation>
    <scope>NUCLEOTIDE SEQUENCE [LARGE SCALE GENOMIC DNA]</scope>
    <source>
        <strain evidence="1 2">Casida A-T305</strain>
    </source>
</reference>
<dbReference type="GeneID" id="29516813"/>
<proteinExistence type="predicted"/>
<keyword evidence="2" id="KW-1185">Reference proteome</keyword>
<keyword evidence="1" id="KW-0503">Monooxygenase</keyword>
<name>A0ABY8HGV4_ENSAD</name>
<dbReference type="RefSeq" id="WP_051659684.1">
    <property type="nucleotide sequence ID" value="NZ_CP015880.1"/>
</dbReference>
<dbReference type="InterPro" id="IPR011008">
    <property type="entry name" value="Dimeric_a/b-barrel"/>
</dbReference>
<keyword evidence="1" id="KW-0560">Oxidoreductase</keyword>
<evidence type="ECO:0000313" key="2">
    <source>
        <dbReference type="Proteomes" id="UP001214094"/>
    </source>
</evidence>
<protein>
    <submittedName>
        <fullName evidence="1">Antibiotic biosynthesis monooxygenase</fullName>
    </submittedName>
</protein>
<accession>A0ABY8HGV4</accession>
<dbReference type="GO" id="GO:0004497">
    <property type="term" value="F:monooxygenase activity"/>
    <property type="evidence" value="ECO:0007669"/>
    <property type="project" value="UniProtKB-KW"/>
</dbReference>
<dbReference type="SUPFAM" id="SSF54909">
    <property type="entry name" value="Dimeric alpha+beta barrel"/>
    <property type="match status" value="1"/>
</dbReference>
<dbReference type="Gene3D" id="3.30.70.100">
    <property type="match status" value="1"/>
</dbReference>
<dbReference type="Proteomes" id="UP001214094">
    <property type="component" value="Chromosome"/>
</dbReference>
<gene>
    <name evidence="1" type="ORF">P4B07_19240</name>
</gene>